<sequence length="391" mass="42840">MAIISEVSGAAGAELPAVWSKACTGASVRLPPTSANYLASVRKSTAQYAKLMEQAPLVAVNRQRARQYADSLDSKKFDKYVKHVSNWSRSLPLAFDNMAQELNLIALLDLLQIGSGFRGELHEASDRGASDTVNFGCMSMHISQTQIDAKGLQALGLGDVAQHFGIPLFGKERPMTEGNTAVMVSEASTLRPLAEIILGTLHDTGRRLEQAGFLSFADFVIKVCAERSTAAHLVAKLVTAFPSLRDATEINGEPVYLFKKAQLLAYDIYQRFGKTDPKFAFPDINDLTLFADNVVPAMLQHHGLITPSHVISVKIESGKDLTLEEATAMRAASIVVAQEVVDYVNNNTESKFTCGDIPVSQATLDNFWWQEGKEPELRAIPRLVYKNTVYF</sequence>
<accession>A0ACC1IJ01</accession>
<gene>
    <name evidence="1" type="ORF">LPJ66_006786</name>
</gene>
<organism evidence="1 2">
    <name type="scientific">Kickxella alabastrina</name>
    <dbReference type="NCBI Taxonomy" id="61397"/>
    <lineage>
        <taxon>Eukaryota</taxon>
        <taxon>Fungi</taxon>
        <taxon>Fungi incertae sedis</taxon>
        <taxon>Zoopagomycota</taxon>
        <taxon>Kickxellomycotina</taxon>
        <taxon>Kickxellomycetes</taxon>
        <taxon>Kickxellales</taxon>
        <taxon>Kickxellaceae</taxon>
        <taxon>Kickxella</taxon>
    </lineage>
</organism>
<protein>
    <submittedName>
        <fullName evidence="1">Uncharacterized protein</fullName>
    </submittedName>
</protein>
<name>A0ACC1IJ01_9FUNG</name>
<comment type="caution">
    <text evidence="1">The sequence shown here is derived from an EMBL/GenBank/DDBJ whole genome shotgun (WGS) entry which is preliminary data.</text>
</comment>
<reference evidence="1" key="1">
    <citation type="submission" date="2022-07" db="EMBL/GenBank/DDBJ databases">
        <title>Phylogenomic reconstructions and comparative analyses of Kickxellomycotina fungi.</title>
        <authorList>
            <person name="Reynolds N.K."/>
            <person name="Stajich J.E."/>
            <person name="Barry K."/>
            <person name="Grigoriev I.V."/>
            <person name="Crous P."/>
            <person name="Smith M.E."/>
        </authorList>
    </citation>
    <scope>NUCLEOTIDE SEQUENCE</scope>
    <source>
        <strain evidence="1">Benny 63K</strain>
    </source>
</reference>
<proteinExistence type="predicted"/>
<dbReference type="EMBL" id="JANBPG010001120">
    <property type="protein sequence ID" value="KAJ1891672.1"/>
    <property type="molecule type" value="Genomic_DNA"/>
</dbReference>
<keyword evidence="2" id="KW-1185">Reference proteome</keyword>
<dbReference type="Proteomes" id="UP001150581">
    <property type="component" value="Unassembled WGS sequence"/>
</dbReference>
<evidence type="ECO:0000313" key="2">
    <source>
        <dbReference type="Proteomes" id="UP001150581"/>
    </source>
</evidence>
<evidence type="ECO:0000313" key="1">
    <source>
        <dbReference type="EMBL" id="KAJ1891672.1"/>
    </source>
</evidence>